<sequence>MVRELESHTPATIEYLGDPKQYISVVLAAIDHGRLTYDGVANCEQTFRSLANVIDVISPKNGKALSVETLVSYEKKERSGEFKDYSEGDFE</sequence>
<evidence type="ECO:0000313" key="1">
    <source>
        <dbReference type="EMBL" id="QIU95245.1"/>
    </source>
</evidence>
<gene>
    <name evidence="1" type="ORF">BacF7301_14310</name>
</gene>
<dbReference type="EMBL" id="CP050831">
    <property type="protein sequence ID" value="QIU95245.1"/>
    <property type="molecule type" value="Genomic_DNA"/>
</dbReference>
<accession>A0A6H0KPN2</accession>
<name>A0A6H0KPN2_9BACE</name>
<dbReference type="KEGG" id="bfc:BacF7301_14310"/>
<dbReference type="RefSeq" id="WP_167963780.1">
    <property type="nucleotide sequence ID" value="NZ_CP050831.1"/>
</dbReference>
<dbReference type="Proteomes" id="UP000501780">
    <property type="component" value="Chromosome"/>
</dbReference>
<organism evidence="1 2">
    <name type="scientific">Bacteroides faecium</name>
    <dbReference type="NCBI Taxonomy" id="2715212"/>
    <lineage>
        <taxon>Bacteria</taxon>
        <taxon>Pseudomonadati</taxon>
        <taxon>Bacteroidota</taxon>
        <taxon>Bacteroidia</taxon>
        <taxon>Bacteroidales</taxon>
        <taxon>Bacteroidaceae</taxon>
        <taxon>Bacteroides</taxon>
    </lineage>
</organism>
<reference evidence="1 2" key="1">
    <citation type="submission" date="2020-03" db="EMBL/GenBank/DDBJ databases">
        <title>Genomic analysis of Bacteroides faecium CBA7301.</title>
        <authorList>
            <person name="Kim J."/>
            <person name="Roh S.W."/>
        </authorList>
    </citation>
    <scope>NUCLEOTIDE SEQUENCE [LARGE SCALE GENOMIC DNA]</scope>
    <source>
        <strain evidence="1 2">CBA7301</strain>
    </source>
</reference>
<protein>
    <submittedName>
        <fullName evidence="1">Uncharacterized protein</fullName>
    </submittedName>
</protein>
<keyword evidence="2" id="KW-1185">Reference proteome</keyword>
<dbReference type="AlphaFoldDB" id="A0A6H0KPN2"/>
<evidence type="ECO:0000313" key="2">
    <source>
        <dbReference type="Proteomes" id="UP000501780"/>
    </source>
</evidence>
<proteinExistence type="predicted"/>